<dbReference type="InterPro" id="IPR045536">
    <property type="entry name" value="DUF6431"/>
</dbReference>
<dbReference type="Proteomes" id="UP000502196">
    <property type="component" value="Chromosome"/>
</dbReference>
<feature type="region of interest" description="Disordered" evidence="1">
    <location>
        <begin position="177"/>
        <end position="219"/>
    </location>
</feature>
<feature type="domain" description="DUF6431" evidence="2">
    <location>
        <begin position="3"/>
        <end position="84"/>
    </location>
</feature>
<evidence type="ECO:0000259" key="2">
    <source>
        <dbReference type="Pfam" id="PF20020"/>
    </source>
</evidence>
<evidence type="ECO:0000313" key="3">
    <source>
        <dbReference type="EMBL" id="CAB3391517.1"/>
    </source>
</evidence>
<sequence>MPCPCCEGALGVIGSRRRGCVRASGEKIQLIIRRLRCGRCRRIHHELPDILVPYKRHEALGIEAAVSEPPADHVGAEESTLRRWRHWFAGWAPYAAGCLNALAHRFGFPVESSSTCPQSALRRIGRLVGEASGWLARAVRPMANANLWVQTRSACLSRASSATFKLIPHERGERLERLEESGGVGGRADADGVAPAGGRSGCGQGAGDPGQALPTNGAV</sequence>
<gene>
    <name evidence="3" type="ORF">COOX1_0951</name>
</gene>
<proteinExistence type="predicted"/>
<name>A0A6F9E2S1_9BACL</name>
<protein>
    <recommendedName>
        <fullName evidence="2">DUF6431 domain-containing protein</fullName>
    </recommendedName>
</protein>
<feature type="compositionally biased region" description="Gly residues" evidence="1">
    <location>
        <begin position="198"/>
        <end position="208"/>
    </location>
</feature>
<evidence type="ECO:0000256" key="1">
    <source>
        <dbReference type="SAM" id="MobiDB-lite"/>
    </source>
</evidence>
<dbReference type="AlphaFoldDB" id="A0A6F9E2S1"/>
<reference evidence="3 4" key="1">
    <citation type="submission" date="2020-04" db="EMBL/GenBank/DDBJ databases">
        <authorList>
            <person name="Hogendoorn C."/>
        </authorList>
    </citation>
    <scope>NUCLEOTIDE SEQUENCE [LARGE SCALE GENOMIC DNA]</scope>
    <source>
        <strain evidence="3">COOX1</strain>
    </source>
</reference>
<evidence type="ECO:0000313" key="4">
    <source>
        <dbReference type="Proteomes" id="UP000502196"/>
    </source>
</evidence>
<dbReference type="EMBL" id="LR792683">
    <property type="protein sequence ID" value="CAB3391517.1"/>
    <property type="molecule type" value="Genomic_DNA"/>
</dbReference>
<accession>A0A6F9E2S1</accession>
<dbReference type="Pfam" id="PF20020">
    <property type="entry name" value="DUF6431"/>
    <property type="match status" value="1"/>
</dbReference>
<organism evidence="3 4">
    <name type="scientific">Kyrpidia spormannii</name>
    <dbReference type="NCBI Taxonomy" id="2055160"/>
    <lineage>
        <taxon>Bacteria</taxon>
        <taxon>Bacillati</taxon>
        <taxon>Bacillota</taxon>
        <taxon>Bacilli</taxon>
        <taxon>Bacillales</taxon>
        <taxon>Alicyclobacillaceae</taxon>
        <taxon>Kyrpidia</taxon>
    </lineage>
</organism>